<evidence type="ECO:0000313" key="3">
    <source>
        <dbReference type="Proteomes" id="UP000694551"/>
    </source>
</evidence>
<feature type="compositionally biased region" description="Basic and acidic residues" evidence="1">
    <location>
        <begin position="24"/>
        <end position="45"/>
    </location>
</feature>
<protein>
    <submittedName>
        <fullName evidence="2">Uncharacterized protein</fullName>
    </submittedName>
</protein>
<name>A0A8D0FQN2_STROC</name>
<keyword evidence="3" id="KW-1185">Reference proteome</keyword>
<feature type="compositionally biased region" description="Polar residues" evidence="1">
    <location>
        <begin position="56"/>
        <end position="73"/>
    </location>
</feature>
<reference evidence="2" key="2">
    <citation type="submission" date="2025-09" db="UniProtKB">
        <authorList>
            <consortium name="Ensembl"/>
        </authorList>
    </citation>
    <scope>IDENTIFICATION</scope>
</reference>
<feature type="region of interest" description="Disordered" evidence="1">
    <location>
        <begin position="91"/>
        <end position="126"/>
    </location>
</feature>
<dbReference type="Proteomes" id="UP000694551">
    <property type="component" value="Unplaced"/>
</dbReference>
<accession>A0A8D0FQN2</accession>
<feature type="region of interest" description="Disordered" evidence="1">
    <location>
        <begin position="1"/>
        <end position="73"/>
    </location>
</feature>
<dbReference type="Ensembl" id="ENSSOCT00000019198.1">
    <property type="protein sequence ID" value="ENSSOCP00000018724.1"/>
    <property type="gene ID" value="ENSSOCG00000014028.1"/>
</dbReference>
<evidence type="ECO:0000256" key="1">
    <source>
        <dbReference type="SAM" id="MobiDB-lite"/>
    </source>
</evidence>
<feature type="compositionally biased region" description="Polar residues" evidence="1">
    <location>
        <begin position="102"/>
        <end position="111"/>
    </location>
</feature>
<evidence type="ECO:0000313" key="2">
    <source>
        <dbReference type="Ensembl" id="ENSSOCP00000018724.1"/>
    </source>
</evidence>
<sequence>MAAAGEEWGAGNSGSVSDANWKGTAEKPKETKDSNSGRDTDEGVGSRDLYSPLPPSQGNTSGEQTPALQVGSSNTETLLLQLVNSFEKLAASQGEKMEQKPYTFSSNTGLQPSAPPDPSLKYSPGK</sequence>
<organism evidence="2 3">
    <name type="scientific">Strix occidentalis caurina</name>
    <name type="common">northern spotted owl</name>
    <dbReference type="NCBI Taxonomy" id="311401"/>
    <lineage>
        <taxon>Eukaryota</taxon>
        <taxon>Metazoa</taxon>
        <taxon>Chordata</taxon>
        <taxon>Craniata</taxon>
        <taxon>Vertebrata</taxon>
        <taxon>Euteleostomi</taxon>
        <taxon>Archelosauria</taxon>
        <taxon>Archosauria</taxon>
        <taxon>Dinosauria</taxon>
        <taxon>Saurischia</taxon>
        <taxon>Theropoda</taxon>
        <taxon>Coelurosauria</taxon>
        <taxon>Aves</taxon>
        <taxon>Neognathae</taxon>
        <taxon>Neoaves</taxon>
        <taxon>Telluraves</taxon>
        <taxon>Strigiformes</taxon>
        <taxon>Strigidae</taxon>
        <taxon>Strix</taxon>
    </lineage>
</organism>
<dbReference type="AlphaFoldDB" id="A0A8D0FQN2"/>
<proteinExistence type="predicted"/>
<reference evidence="2" key="1">
    <citation type="submission" date="2025-08" db="UniProtKB">
        <authorList>
            <consortium name="Ensembl"/>
        </authorList>
    </citation>
    <scope>IDENTIFICATION</scope>
</reference>